<feature type="signal peptide" evidence="2">
    <location>
        <begin position="1"/>
        <end position="31"/>
    </location>
</feature>
<evidence type="ECO:0000259" key="3">
    <source>
        <dbReference type="PROSITE" id="PS51272"/>
    </source>
</evidence>
<dbReference type="PANTHER" id="PTHR43308">
    <property type="entry name" value="OUTER MEMBRANE PROTEIN ALPHA-RELATED"/>
    <property type="match status" value="1"/>
</dbReference>
<feature type="domain" description="SLH" evidence="3">
    <location>
        <begin position="31"/>
        <end position="92"/>
    </location>
</feature>
<dbReference type="AlphaFoldDB" id="A0A8J8SIR3"/>
<dbReference type="EMBL" id="CP058649">
    <property type="protein sequence ID" value="QUI24717.1"/>
    <property type="molecule type" value="Genomic_DNA"/>
</dbReference>
<evidence type="ECO:0000256" key="1">
    <source>
        <dbReference type="ARBA" id="ARBA00022737"/>
    </source>
</evidence>
<dbReference type="Proteomes" id="UP000683246">
    <property type="component" value="Chromosome"/>
</dbReference>
<reference evidence="4" key="1">
    <citation type="submission" date="2020-07" db="EMBL/GenBank/DDBJ databases">
        <title>Vallitalea pronyensis genome.</title>
        <authorList>
            <person name="Postec A."/>
        </authorList>
    </citation>
    <scope>NUCLEOTIDE SEQUENCE</scope>
    <source>
        <strain evidence="4">FatNI3</strain>
    </source>
</reference>
<feature type="domain" description="SLH" evidence="3">
    <location>
        <begin position="160"/>
        <end position="223"/>
    </location>
</feature>
<proteinExistence type="predicted"/>
<evidence type="ECO:0000313" key="5">
    <source>
        <dbReference type="Proteomes" id="UP000683246"/>
    </source>
</evidence>
<dbReference type="KEGG" id="vpy:HZI73_21510"/>
<dbReference type="Pfam" id="PF00395">
    <property type="entry name" value="SLH"/>
    <property type="match status" value="3"/>
</dbReference>
<dbReference type="PROSITE" id="PS51272">
    <property type="entry name" value="SLH"/>
    <property type="match status" value="3"/>
</dbReference>
<keyword evidence="1" id="KW-0677">Repeat</keyword>
<feature type="chain" id="PRO_5035302682" evidence="2">
    <location>
        <begin position="32"/>
        <end position="460"/>
    </location>
</feature>
<protein>
    <submittedName>
        <fullName evidence="4">S-layer homology domain-containing protein</fullName>
    </submittedName>
</protein>
<keyword evidence="2" id="KW-0732">Signal</keyword>
<dbReference type="InterPro" id="IPR001119">
    <property type="entry name" value="SLH_dom"/>
</dbReference>
<dbReference type="Gene3D" id="2.50.20.20">
    <property type="match status" value="1"/>
</dbReference>
<gene>
    <name evidence="4" type="ORF">HZI73_21510</name>
</gene>
<keyword evidence="5" id="KW-1185">Reference proteome</keyword>
<accession>A0A8J8SIR3</accession>
<sequence length="460" mass="51082">MMFNRIRKSIALLTLLIIASTTVIPTNIAHAATLLDIDESADYAKDAIKDLADKDIITGDAQGYFNPQNTVTRAEMITLLVKALEVDTTNVPETPTFNDVPQTHWAYKYVEAAYRDGIVNGMSMDIFGDKEQCTREQMTVMFVRALGIADDINMSEFLHVNALSDKDTISSWAKKAVEFSLASELMKGTGATTFSAKGNAQRQQVAVLTHRFINDQERILDFAEANTNMVKYANLYTALENNNTYKGEFNTQTTMTFSGLVPENDLTFNLTGDGAVNGANYQIAMTLVLKEAESTLLESTLELITVDDKTYMKEDDLEWYEATPEEVEEALTFGTTHTDIAMSNDKLLDIYNQLPITFGGLVEMDGVNTSKYSLSLDLETLKALDPETFLGEGTLVDAELNFDMDIYVNESNQVVKQVIRYGGQIQIEDENVPFTTLMDINYTNIGADIEITAPSIEVTP</sequence>
<dbReference type="InterPro" id="IPR051465">
    <property type="entry name" value="Cell_Envelope_Struct_Comp"/>
</dbReference>
<evidence type="ECO:0000313" key="4">
    <source>
        <dbReference type="EMBL" id="QUI24717.1"/>
    </source>
</evidence>
<organism evidence="4 5">
    <name type="scientific">Vallitalea pronyensis</name>
    <dbReference type="NCBI Taxonomy" id="1348613"/>
    <lineage>
        <taxon>Bacteria</taxon>
        <taxon>Bacillati</taxon>
        <taxon>Bacillota</taxon>
        <taxon>Clostridia</taxon>
        <taxon>Lachnospirales</taxon>
        <taxon>Vallitaleaceae</taxon>
        <taxon>Vallitalea</taxon>
    </lineage>
</organism>
<evidence type="ECO:0000256" key="2">
    <source>
        <dbReference type="SAM" id="SignalP"/>
    </source>
</evidence>
<dbReference type="RefSeq" id="WP_212695411.1">
    <property type="nucleotide sequence ID" value="NZ_CP058649.1"/>
</dbReference>
<feature type="domain" description="SLH" evidence="3">
    <location>
        <begin position="93"/>
        <end position="156"/>
    </location>
</feature>
<name>A0A8J8SIR3_9FIRM</name>